<reference evidence="2 3" key="1">
    <citation type="journal article" date="2018" name="Sci. Rep.">
        <title>Genome sequence of the cauliflower mushroom Sparassis crispa (Hanabiratake) and its association with beneficial usage.</title>
        <authorList>
            <person name="Kiyama R."/>
            <person name="Furutani Y."/>
            <person name="Kawaguchi K."/>
            <person name="Nakanishi T."/>
        </authorList>
    </citation>
    <scope>NUCLEOTIDE SEQUENCE [LARGE SCALE GENOMIC DNA]</scope>
</reference>
<dbReference type="STRING" id="139825.A0A401H4G7"/>
<accession>A0A401H4G7</accession>
<evidence type="ECO:0000313" key="2">
    <source>
        <dbReference type="EMBL" id="GBE89335.1"/>
    </source>
</evidence>
<dbReference type="EMBL" id="BFAD01000015">
    <property type="protein sequence ID" value="GBE89335.1"/>
    <property type="molecule type" value="Genomic_DNA"/>
</dbReference>
<name>A0A401H4G7_9APHY</name>
<feature type="region of interest" description="Disordered" evidence="1">
    <location>
        <begin position="149"/>
        <end position="250"/>
    </location>
</feature>
<dbReference type="OrthoDB" id="2553626at2759"/>
<feature type="compositionally biased region" description="Low complexity" evidence="1">
    <location>
        <begin position="329"/>
        <end position="339"/>
    </location>
</feature>
<feature type="region of interest" description="Disordered" evidence="1">
    <location>
        <begin position="281"/>
        <end position="621"/>
    </location>
</feature>
<protein>
    <submittedName>
        <fullName evidence="2">Uncharacterized protein</fullName>
    </submittedName>
</protein>
<dbReference type="Proteomes" id="UP000287166">
    <property type="component" value="Unassembled WGS sequence"/>
</dbReference>
<proteinExistence type="predicted"/>
<feature type="compositionally biased region" description="Basic and acidic residues" evidence="1">
    <location>
        <begin position="610"/>
        <end position="621"/>
    </location>
</feature>
<keyword evidence="3" id="KW-1185">Reference proteome</keyword>
<feature type="compositionally biased region" description="Low complexity" evidence="1">
    <location>
        <begin position="301"/>
        <end position="311"/>
    </location>
</feature>
<sequence length="653" mass="71021">MRPLILHVSALNDSEYPLYIASLRDLAEADPDSLTVHDDAYYEGLKIGVREARAWLRGRYTTIAPPVVDSVLRLFCPNLGQTDAINGGQFFAVLRLITHVLHGKQVDSSLVFVQAHPDFPSSPAEPVHPPPSQPVVFDPPAPDVNPFFTPTVEKSRTSSPASLPDVVPPVPPKPSTNPFLARRPSAPGRASLEVRTLPLPTRQSLEVRTPPLPPRKPAAPAPPPRHSSLVVPQPRNTTHHGYGGPPTNTLIQQSLQAGRVAQSLKKAEERLEKERVLEVLKSSVPTSRRTRSISPMKDLAGSGSSKSPSVSSREREKRPTLPPRPRVSPPASSTATARSFEQVAHATVSSSPFRARDVAYQRSLGPLSKSVGARSPSRTPPRAFVDLPNEPPPMHPDLKPILAGQGDMVPPSPDSPGSPNSAPSLRTLRSKSVRSSSPPPVLPPLRRRPESVQLSPSPTALELTSPVPSPMHASFPSTLPSAPPTHSYSQGQRGLSRHLSMSSSLAGRPRQERDAMSEGSPMASLQKTLVGLHQRAQPHLENARYKAEAGLTRRGFVQHQNGPRWMMQRSEERLVSTDTGESGGDGDVGLGTDESSVDQDLDVDTGPEEPEGHAWEERLRRRRMEKGQNARKDLLGVERDNLKWPVGEGWRPL</sequence>
<dbReference type="AlphaFoldDB" id="A0A401H4G7"/>
<dbReference type="RefSeq" id="XP_027620248.1">
    <property type="nucleotide sequence ID" value="XM_027764447.1"/>
</dbReference>
<feature type="compositionally biased region" description="Low complexity" evidence="1">
    <location>
        <begin position="417"/>
        <end position="427"/>
    </location>
</feature>
<dbReference type="InParanoid" id="A0A401H4G7"/>
<feature type="compositionally biased region" description="Acidic residues" evidence="1">
    <location>
        <begin position="595"/>
        <end position="609"/>
    </location>
</feature>
<feature type="compositionally biased region" description="Polar residues" evidence="1">
    <location>
        <begin position="475"/>
        <end position="505"/>
    </location>
</feature>
<feature type="compositionally biased region" description="Pro residues" evidence="1">
    <location>
        <begin position="210"/>
        <end position="225"/>
    </location>
</feature>
<feature type="compositionally biased region" description="Pro residues" evidence="1">
    <location>
        <begin position="166"/>
        <end position="175"/>
    </location>
</feature>
<organism evidence="2 3">
    <name type="scientific">Sparassis crispa</name>
    <dbReference type="NCBI Taxonomy" id="139825"/>
    <lineage>
        <taxon>Eukaryota</taxon>
        <taxon>Fungi</taxon>
        <taxon>Dikarya</taxon>
        <taxon>Basidiomycota</taxon>
        <taxon>Agaricomycotina</taxon>
        <taxon>Agaricomycetes</taxon>
        <taxon>Polyporales</taxon>
        <taxon>Sparassidaceae</taxon>
        <taxon>Sparassis</taxon>
    </lineage>
</organism>
<evidence type="ECO:0000313" key="3">
    <source>
        <dbReference type="Proteomes" id="UP000287166"/>
    </source>
</evidence>
<comment type="caution">
    <text evidence="2">The sequence shown here is derived from an EMBL/GenBank/DDBJ whole genome shotgun (WGS) entry which is preliminary data.</text>
</comment>
<evidence type="ECO:0000256" key="1">
    <source>
        <dbReference type="SAM" id="MobiDB-lite"/>
    </source>
</evidence>
<dbReference type="GeneID" id="38786252"/>
<gene>
    <name evidence="2" type="ORF">SCP_1503430</name>
</gene>